<evidence type="ECO:0000259" key="2">
    <source>
        <dbReference type="Pfam" id="PF00646"/>
    </source>
</evidence>
<evidence type="ECO:0000313" key="3">
    <source>
        <dbReference type="EMBL" id="CRZ10361.1"/>
    </source>
</evidence>
<feature type="region of interest" description="Disordered" evidence="1">
    <location>
        <begin position="1"/>
        <end position="24"/>
    </location>
</feature>
<dbReference type="EMBL" id="HACM01009919">
    <property type="protein sequence ID" value="CRZ10361.1"/>
    <property type="molecule type" value="Transcribed_RNA"/>
</dbReference>
<organism evidence="3">
    <name type="scientific">Spongospora subterranea</name>
    <dbReference type="NCBI Taxonomy" id="70186"/>
    <lineage>
        <taxon>Eukaryota</taxon>
        <taxon>Sar</taxon>
        <taxon>Rhizaria</taxon>
        <taxon>Endomyxa</taxon>
        <taxon>Phytomyxea</taxon>
        <taxon>Plasmodiophorida</taxon>
        <taxon>Plasmodiophoridae</taxon>
        <taxon>Spongospora</taxon>
    </lineage>
</organism>
<dbReference type="Gene3D" id="1.20.1280.50">
    <property type="match status" value="1"/>
</dbReference>
<proteinExistence type="predicted"/>
<evidence type="ECO:0000256" key="1">
    <source>
        <dbReference type="SAM" id="MobiDB-lite"/>
    </source>
</evidence>
<sequence>MEEEQLSKSECRPSPQARRRLSSLSQEPESRIRLELHALISIATLAQLLPILRAHLQHNHPPLMLLVDRLNNPTPRQKICKSTLSTLDIIEWCRQALHRKVASMKGPMRVSMLKLFLYHGVSKYHTGQPDLSNDCWVTVCCFLNVEDLLKMRFVNRQWYERISSRQMWRAIRTTSLKLSTFSESPPSYEELHRHGFGRLCEWISLESVNTLTMIHDENEGVEPRILTSAFSSVLSICSTQLHTLYLKCVPSLDMQDLDLLAERCPLLAHVSVGCDSFCGQRSKNSLTNKILAKYCQLKKLTTVYIRSSEHVDAEGVRSFLRLAPKTLTRFILHQCVFASSPSLSSEFAQIALYSREVLPSLIHMQLFCFLTNEDDVPESPVTNNNERIFGLRSVFVSNLQRHRRHLTQALQQEDSLSSSPLNNNGKENQWDPSMQRLNRQGFYLHLPNPSLGVGLPQG</sequence>
<dbReference type="InterPro" id="IPR036047">
    <property type="entry name" value="F-box-like_dom_sf"/>
</dbReference>
<dbReference type="Pfam" id="PF00646">
    <property type="entry name" value="F-box"/>
    <property type="match status" value="1"/>
</dbReference>
<dbReference type="SUPFAM" id="SSF81383">
    <property type="entry name" value="F-box domain"/>
    <property type="match status" value="1"/>
</dbReference>
<reference evidence="3" key="1">
    <citation type="submission" date="2015-04" db="EMBL/GenBank/DDBJ databases">
        <title>The genome sequence of the plant pathogenic Rhizarian Plasmodiophora brassicae reveals insights in its biotrophic life cycle and the origin of chitin synthesis.</title>
        <authorList>
            <person name="Schwelm A."/>
            <person name="Fogelqvist J."/>
            <person name="Knaust A."/>
            <person name="Julke S."/>
            <person name="Lilja T."/>
            <person name="Dhandapani V."/>
            <person name="Bonilla-Rosso G."/>
            <person name="Karlsson M."/>
            <person name="Shevchenko A."/>
            <person name="Choi S.R."/>
            <person name="Kim H.G."/>
            <person name="Park J.Y."/>
            <person name="Lim Y.P."/>
            <person name="Ludwig-Muller J."/>
            <person name="Dixelius C."/>
        </authorList>
    </citation>
    <scope>NUCLEOTIDE SEQUENCE</scope>
    <source>
        <tissue evidence="3">Potato root galls</tissue>
    </source>
</reference>
<protein>
    <recommendedName>
        <fullName evidence="2">F-box domain-containing protein</fullName>
    </recommendedName>
</protein>
<feature type="compositionally biased region" description="Basic and acidic residues" evidence="1">
    <location>
        <begin position="1"/>
        <end position="11"/>
    </location>
</feature>
<dbReference type="CDD" id="cd09917">
    <property type="entry name" value="F-box_SF"/>
    <property type="match status" value="1"/>
</dbReference>
<dbReference type="Gene3D" id="3.80.10.10">
    <property type="entry name" value="Ribonuclease Inhibitor"/>
    <property type="match status" value="1"/>
</dbReference>
<feature type="region of interest" description="Disordered" evidence="1">
    <location>
        <begin position="411"/>
        <end position="432"/>
    </location>
</feature>
<feature type="domain" description="F-box" evidence="2">
    <location>
        <begin position="130"/>
        <end position="169"/>
    </location>
</feature>
<accession>A0A0H5R9B4</accession>
<dbReference type="InterPro" id="IPR032675">
    <property type="entry name" value="LRR_dom_sf"/>
</dbReference>
<dbReference type="InterPro" id="IPR001810">
    <property type="entry name" value="F-box_dom"/>
</dbReference>
<name>A0A0H5R9B4_9EUKA</name>
<dbReference type="AlphaFoldDB" id="A0A0H5R9B4"/>